<feature type="domain" description="Radical SAM core" evidence="6">
    <location>
        <begin position="2"/>
        <end position="82"/>
    </location>
</feature>
<evidence type="ECO:0000256" key="1">
    <source>
        <dbReference type="ARBA" id="ARBA00001966"/>
    </source>
</evidence>
<accession>A0A516GP14</accession>
<keyword evidence="2" id="KW-0949">S-adenosyl-L-methionine</keyword>
<dbReference type="Gene3D" id="3.20.20.70">
    <property type="entry name" value="Aldolase class I"/>
    <property type="match status" value="1"/>
</dbReference>
<evidence type="ECO:0000259" key="6">
    <source>
        <dbReference type="Pfam" id="PF04055"/>
    </source>
</evidence>
<sequence>MACNLRCKMCYFTDKDYVKTLKGQFKEDEINQVAKTIFNRALKLQIGCGTEPTLYKNLVKIVELGKAYAVSYISITTNANLLTK</sequence>
<evidence type="ECO:0000313" key="7">
    <source>
        <dbReference type="EMBL" id="QDO93100.1"/>
    </source>
</evidence>
<dbReference type="AlphaFoldDB" id="A0A516GP14"/>
<dbReference type="InterPro" id="IPR007197">
    <property type="entry name" value="rSAM"/>
</dbReference>
<reference evidence="7 8" key="1">
    <citation type="submission" date="2019-07" db="EMBL/GenBank/DDBJ databases">
        <title>Genome sequencing for Formosa sp. PS13.</title>
        <authorList>
            <person name="Park S.-J."/>
        </authorList>
    </citation>
    <scope>NUCLEOTIDE SEQUENCE [LARGE SCALE GENOMIC DNA]</scope>
    <source>
        <strain evidence="7 8">PS13</strain>
    </source>
</reference>
<gene>
    <name evidence="7" type="ORF">FNB79_03615</name>
</gene>
<keyword evidence="8" id="KW-1185">Reference proteome</keyword>
<evidence type="ECO:0000256" key="3">
    <source>
        <dbReference type="ARBA" id="ARBA00022723"/>
    </source>
</evidence>
<dbReference type="GO" id="GO:0046872">
    <property type="term" value="F:metal ion binding"/>
    <property type="evidence" value="ECO:0007669"/>
    <property type="project" value="UniProtKB-KW"/>
</dbReference>
<dbReference type="OrthoDB" id="9808591at2"/>
<dbReference type="EMBL" id="CP041637">
    <property type="protein sequence ID" value="QDO93100.1"/>
    <property type="molecule type" value="Genomic_DNA"/>
</dbReference>
<dbReference type="GO" id="GO:0003824">
    <property type="term" value="F:catalytic activity"/>
    <property type="evidence" value="ECO:0007669"/>
    <property type="project" value="InterPro"/>
</dbReference>
<keyword evidence="3" id="KW-0479">Metal-binding</keyword>
<organism evidence="7 8">
    <name type="scientific">Formosa sediminum</name>
    <dbReference type="NCBI Taxonomy" id="2594004"/>
    <lineage>
        <taxon>Bacteria</taxon>
        <taxon>Pseudomonadati</taxon>
        <taxon>Bacteroidota</taxon>
        <taxon>Flavobacteriia</taxon>
        <taxon>Flavobacteriales</taxon>
        <taxon>Flavobacteriaceae</taxon>
        <taxon>Formosa</taxon>
    </lineage>
</organism>
<comment type="cofactor">
    <cofactor evidence="1">
        <name>[4Fe-4S] cluster</name>
        <dbReference type="ChEBI" id="CHEBI:49883"/>
    </cofactor>
</comment>
<dbReference type="KEGG" id="fop:FNB79_03615"/>
<evidence type="ECO:0000313" key="8">
    <source>
        <dbReference type="Proteomes" id="UP000319209"/>
    </source>
</evidence>
<dbReference type="CDD" id="cd01335">
    <property type="entry name" value="Radical_SAM"/>
    <property type="match status" value="1"/>
</dbReference>
<proteinExistence type="predicted"/>
<name>A0A516GP14_9FLAO</name>
<dbReference type="Proteomes" id="UP000319209">
    <property type="component" value="Chromosome"/>
</dbReference>
<dbReference type="SUPFAM" id="SSF102114">
    <property type="entry name" value="Radical SAM enzymes"/>
    <property type="match status" value="1"/>
</dbReference>
<dbReference type="InterPro" id="IPR058240">
    <property type="entry name" value="rSAM_sf"/>
</dbReference>
<dbReference type="SFLD" id="SFLDS00029">
    <property type="entry name" value="Radical_SAM"/>
    <property type="match status" value="1"/>
</dbReference>
<dbReference type="InterPro" id="IPR013785">
    <property type="entry name" value="Aldolase_TIM"/>
</dbReference>
<evidence type="ECO:0000256" key="5">
    <source>
        <dbReference type="ARBA" id="ARBA00023014"/>
    </source>
</evidence>
<keyword evidence="5" id="KW-0411">Iron-sulfur</keyword>
<protein>
    <recommendedName>
        <fullName evidence="6">Radical SAM core domain-containing protein</fullName>
    </recommendedName>
</protein>
<dbReference type="RefSeq" id="WP_143380006.1">
    <property type="nucleotide sequence ID" value="NZ_CP041637.1"/>
</dbReference>
<dbReference type="Pfam" id="PF04055">
    <property type="entry name" value="Radical_SAM"/>
    <property type="match status" value="1"/>
</dbReference>
<evidence type="ECO:0000256" key="4">
    <source>
        <dbReference type="ARBA" id="ARBA00023004"/>
    </source>
</evidence>
<keyword evidence="4" id="KW-0408">Iron</keyword>
<evidence type="ECO:0000256" key="2">
    <source>
        <dbReference type="ARBA" id="ARBA00022691"/>
    </source>
</evidence>
<dbReference type="GO" id="GO:0051536">
    <property type="term" value="F:iron-sulfur cluster binding"/>
    <property type="evidence" value="ECO:0007669"/>
    <property type="project" value="UniProtKB-KW"/>
</dbReference>